<organism evidence="2 3">
    <name type="scientific">Octopus sinensis</name>
    <name type="common">East Asian common octopus</name>
    <dbReference type="NCBI Taxonomy" id="2607531"/>
    <lineage>
        <taxon>Eukaryota</taxon>
        <taxon>Metazoa</taxon>
        <taxon>Spiralia</taxon>
        <taxon>Lophotrochozoa</taxon>
        <taxon>Mollusca</taxon>
        <taxon>Cephalopoda</taxon>
        <taxon>Coleoidea</taxon>
        <taxon>Octopodiformes</taxon>
        <taxon>Octopoda</taxon>
        <taxon>Incirrata</taxon>
        <taxon>Octopodidae</taxon>
        <taxon>Octopus</taxon>
    </lineage>
</organism>
<accession>A0A7E6ELL8</accession>
<dbReference type="Proteomes" id="UP000515154">
    <property type="component" value="Unplaced"/>
</dbReference>
<dbReference type="RefSeq" id="XP_036355865.1">
    <property type="nucleotide sequence ID" value="XM_036499972.1"/>
</dbReference>
<feature type="chain" id="PRO_5028869991" evidence="1">
    <location>
        <begin position="24"/>
        <end position="223"/>
    </location>
</feature>
<feature type="signal peptide" evidence="1">
    <location>
        <begin position="1"/>
        <end position="23"/>
    </location>
</feature>
<gene>
    <name evidence="3" type="primary">LOC115231167</name>
</gene>
<dbReference type="AlphaFoldDB" id="A0A7E6ELL8"/>
<proteinExistence type="predicted"/>
<dbReference type="KEGG" id="osn:115231167"/>
<sequence>MRNIIFVLILSVSLINALNSTTAEEIQNDTKTILQHEVTSTITTTPKLRNALNSTTAEELQNDTKSILQNEVTNTIRTTPKLRNALNSTTAEEIQNDTKTILQDEVTSTIRTTPNLRLPGVNDPFVHFKSREHAWEFFFMSLSICSGNKLFKAKLLYTRSIMIQSMDKFWDEPYMKILLFFPIYDFKYSEHITIGKTFKCFHEVLSDPFDMQQTIRISDNSLM</sequence>
<name>A0A7E6ELL8_9MOLL</name>
<evidence type="ECO:0000313" key="2">
    <source>
        <dbReference type="Proteomes" id="UP000515154"/>
    </source>
</evidence>
<evidence type="ECO:0000256" key="1">
    <source>
        <dbReference type="SAM" id="SignalP"/>
    </source>
</evidence>
<keyword evidence="1" id="KW-0732">Signal</keyword>
<protein>
    <submittedName>
        <fullName evidence="3">Uncharacterized protein LOC115231167 isoform X1</fullName>
    </submittedName>
</protein>
<keyword evidence="2" id="KW-1185">Reference proteome</keyword>
<evidence type="ECO:0000313" key="3">
    <source>
        <dbReference type="RefSeq" id="XP_036355865.1"/>
    </source>
</evidence>
<reference evidence="3" key="1">
    <citation type="submission" date="2025-08" db="UniProtKB">
        <authorList>
            <consortium name="RefSeq"/>
        </authorList>
    </citation>
    <scope>IDENTIFICATION</scope>
</reference>